<keyword evidence="2" id="KW-1185">Reference proteome</keyword>
<gene>
    <name evidence="1" type="ORF">CWM47_31670</name>
</gene>
<reference evidence="1 2" key="1">
    <citation type="submission" date="2017-11" db="EMBL/GenBank/DDBJ databases">
        <title>Taxonomic description and genome sequences of Spirosoma HA7 sp. nov., isolated from pollen microhabitat of Corylus avellana.</title>
        <authorList>
            <person name="Ambika Manirajan B."/>
            <person name="Suarez C."/>
            <person name="Ratering S."/>
            <person name="Geissler-Plaum R."/>
            <person name="Cardinale M."/>
            <person name="Sylvia S."/>
        </authorList>
    </citation>
    <scope>NUCLEOTIDE SEQUENCE [LARGE SCALE GENOMIC DNA]</scope>
    <source>
        <strain evidence="1 2">HA7</strain>
    </source>
</reference>
<dbReference type="InterPro" id="IPR036525">
    <property type="entry name" value="Tubulin/FtsZ_GTPase_sf"/>
</dbReference>
<organism evidence="1 2">
    <name type="scientific">Spirosoma pollinicola</name>
    <dbReference type="NCBI Taxonomy" id="2057025"/>
    <lineage>
        <taxon>Bacteria</taxon>
        <taxon>Pseudomonadati</taxon>
        <taxon>Bacteroidota</taxon>
        <taxon>Cytophagia</taxon>
        <taxon>Cytophagales</taxon>
        <taxon>Cytophagaceae</taxon>
        <taxon>Spirosoma</taxon>
    </lineage>
</organism>
<dbReference type="SUPFAM" id="SSF52490">
    <property type="entry name" value="Tubulin nucleotide-binding domain-like"/>
    <property type="match status" value="1"/>
</dbReference>
<proteinExistence type="predicted"/>
<dbReference type="Proteomes" id="UP000232883">
    <property type="component" value="Chromosome"/>
</dbReference>
<protein>
    <submittedName>
        <fullName evidence="1">Uncharacterized protein</fullName>
    </submittedName>
</protein>
<dbReference type="KEGG" id="spir:CWM47_31670"/>
<evidence type="ECO:0000313" key="1">
    <source>
        <dbReference type="EMBL" id="AUD06007.1"/>
    </source>
</evidence>
<dbReference type="EMBL" id="CP025096">
    <property type="protein sequence ID" value="AUD06007.1"/>
    <property type="molecule type" value="Genomic_DNA"/>
</dbReference>
<dbReference type="OrthoDB" id="844533at2"/>
<sequence length="512" mass="56384">MASKLFIFAIGGTGSRVVKALTMLLASGVELKNTSVVVPIIVDPHKANEDLKRTENLLKTYQRIRNVSKPKPGEFFSTEIKTLSNIISNADRIEDAYTFELKGVGNQKFGDYIDHGNLDAANKALADLLFSASNRDTDMDIGFVGNPNMGSVVLNQFKESEAFRQFAANFNPNDRIFIVSSIFGGTGAAGFPIILKNIRGAAEEHPDTRVENPEHLKKARIGALTALPYFGLEPSDDKRVDQGTFHSKAKAALHYYARGVGKSVNKLYYIGDQLTKNYEYDPGDGDKAQQNDAHLIELASALAIVDFANLSDNELVTDDMGRPVGPVYAEYGLHNDAETVTFNDLGQGTLSTIARPLSRMALFSMYLTNNLRQAAGVATWTKDAPVIDSSFMTGQFVRVNLNDFNTAFRDWLREMATNRRSFKPFGTDSNNGLISDPAQVLAGYKPKSGFLGIGGKTDFLTMDEELNAYTKKDKQIGSAEEKLLRSMTRGLDKFLSNRFPDLFNSLPTTLND</sequence>
<accession>A0A2K8Z7Z5</accession>
<dbReference type="RefSeq" id="WP_100992558.1">
    <property type="nucleotide sequence ID" value="NZ_CP025096.1"/>
</dbReference>
<evidence type="ECO:0000313" key="2">
    <source>
        <dbReference type="Proteomes" id="UP000232883"/>
    </source>
</evidence>
<dbReference type="AlphaFoldDB" id="A0A2K8Z7Z5"/>
<dbReference type="Gene3D" id="3.40.50.1440">
    <property type="entry name" value="Tubulin/FtsZ, GTPase domain"/>
    <property type="match status" value="1"/>
</dbReference>
<name>A0A2K8Z7Z5_9BACT</name>